<proteinExistence type="predicted"/>
<name>A0A6C0E4U9_9ZZZZ</name>
<organism evidence="1">
    <name type="scientific">viral metagenome</name>
    <dbReference type="NCBI Taxonomy" id="1070528"/>
    <lineage>
        <taxon>unclassified sequences</taxon>
        <taxon>metagenomes</taxon>
        <taxon>organismal metagenomes</taxon>
    </lineage>
</organism>
<accession>A0A6C0E4U9</accession>
<sequence>MSNFPLYDTLSNDIIDNPEDLSTKEKDEFLKMVKQIDSNGYEIIYVLIRVYQLENTEDKSTFKLPFGGKFIKDDIKFDFDELPNKLKHILYKFIHIHNKTLSEEII</sequence>
<evidence type="ECO:0008006" key="2">
    <source>
        <dbReference type="Google" id="ProtNLM"/>
    </source>
</evidence>
<evidence type="ECO:0000313" key="1">
    <source>
        <dbReference type="EMBL" id="QHT22445.1"/>
    </source>
</evidence>
<dbReference type="AlphaFoldDB" id="A0A6C0E4U9"/>
<reference evidence="1" key="1">
    <citation type="journal article" date="2020" name="Nature">
        <title>Giant virus diversity and host interactions through global metagenomics.</title>
        <authorList>
            <person name="Schulz F."/>
            <person name="Roux S."/>
            <person name="Paez-Espino D."/>
            <person name="Jungbluth S."/>
            <person name="Walsh D.A."/>
            <person name="Denef V.J."/>
            <person name="McMahon K.D."/>
            <person name="Konstantinidis K.T."/>
            <person name="Eloe-Fadrosh E.A."/>
            <person name="Kyrpides N.C."/>
            <person name="Woyke T."/>
        </authorList>
    </citation>
    <scope>NUCLEOTIDE SEQUENCE</scope>
    <source>
        <strain evidence="1">GVMAG-M-3300023179-111</strain>
    </source>
</reference>
<protein>
    <recommendedName>
        <fullName evidence="2">NET domain-containing protein</fullName>
    </recommendedName>
</protein>
<dbReference type="EMBL" id="MN739710">
    <property type="protein sequence ID" value="QHT22445.1"/>
    <property type="molecule type" value="Genomic_DNA"/>
</dbReference>